<dbReference type="OrthoDB" id="419537at2759"/>
<dbReference type="InterPro" id="IPR001312">
    <property type="entry name" value="Hexokinase"/>
</dbReference>
<evidence type="ECO:0000313" key="15">
    <source>
        <dbReference type="EMBL" id="RKO96881.1"/>
    </source>
</evidence>
<evidence type="ECO:0000313" key="17">
    <source>
        <dbReference type="Proteomes" id="UP000268535"/>
    </source>
</evidence>
<dbReference type="GO" id="GO:0008865">
    <property type="term" value="F:fructokinase activity"/>
    <property type="evidence" value="ECO:0007669"/>
    <property type="project" value="TreeGrafter"/>
</dbReference>
<gene>
    <name evidence="15" type="ORF">CAUPRSCDRAFT_10000</name>
    <name evidence="16" type="ORF">CXG81DRAFT_29279</name>
</gene>
<dbReference type="GO" id="GO:0005739">
    <property type="term" value="C:mitochondrion"/>
    <property type="evidence" value="ECO:0007669"/>
    <property type="project" value="TreeGrafter"/>
</dbReference>
<comment type="similarity">
    <text evidence="3 12">Belongs to the hexokinase family.</text>
</comment>
<proteinExistence type="inferred from homology"/>
<evidence type="ECO:0000256" key="8">
    <source>
        <dbReference type="ARBA" id="ARBA00023152"/>
    </source>
</evidence>
<feature type="domain" description="Hexokinase N-terminal" evidence="13">
    <location>
        <begin position="21"/>
        <end position="214"/>
    </location>
</feature>
<dbReference type="FunFam" id="3.40.367.20:FF:000020">
    <property type="entry name" value="Hexokinase-1"/>
    <property type="match status" value="1"/>
</dbReference>
<evidence type="ECO:0000256" key="10">
    <source>
        <dbReference type="ARBA" id="ARBA00047905"/>
    </source>
</evidence>
<dbReference type="GO" id="GO:0001678">
    <property type="term" value="P:intracellular glucose homeostasis"/>
    <property type="evidence" value="ECO:0007669"/>
    <property type="project" value="InterPro"/>
</dbReference>
<dbReference type="CDD" id="cd24018">
    <property type="entry name" value="ASKHA_NBD_HK_fungi"/>
    <property type="match status" value="1"/>
</dbReference>
<protein>
    <recommendedName>
        <fullName evidence="12">Phosphotransferase</fullName>
        <ecNumber evidence="12">2.7.1.-</ecNumber>
    </recommendedName>
</protein>
<dbReference type="InterPro" id="IPR043129">
    <property type="entry name" value="ATPase_NBD"/>
</dbReference>
<dbReference type="Proteomes" id="UP000274922">
    <property type="component" value="Unassembled WGS sequence"/>
</dbReference>
<dbReference type="GO" id="GO:0005524">
    <property type="term" value="F:ATP binding"/>
    <property type="evidence" value="ECO:0007669"/>
    <property type="project" value="UniProtKB-UniRule"/>
</dbReference>
<dbReference type="Proteomes" id="UP000268535">
    <property type="component" value="Unassembled WGS sequence"/>
</dbReference>
<dbReference type="AlphaFoldDB" id="A0A4P9WU68"/>
<evidence type="ECO:0000313" key="16">
    <source>
        <dbReference type="EMBL" id="RKP03438.1"/>
    </source>
</evidence>
<dbReference type="Gene3D" id="3.40.367.20">
    <property type="match status" value="1"/>
</dbReference>
<dbReference type="UniPathway" id="UPA00109">
    <property type="reaction ID" value="UER00180"/>
</dbReference>
<dbReference type="EMBL" id="ML014123">
    <property type="protein sequence ID" value="RKP03438.1"/>
    <property type="molecule type" value="Genomic_DNA"/>
</dbReference>
<evidence type="ECO:0000256" key="2">
    <source>
        <dbReference type="ARBA" id="ARBA00005028"/>
    </source>
</evidence>
<dbReference type="STRING" id="1555241.A0A4P9WU68"/>
<evidence type="ECO:0000256" key="4">
    <source>
        <dbReference type="ARBA" id="ARBA00022679"/>
    </source>
</evidence>
<dbReference type="Pfam" id="PF03727">
    <property type="entry name" value="Hexokinase_2"/>
    <property type="match status" value="1"/>
</dbReference>
<comment type="catalytic activity">
    <reaction evidence="11">
        <text>D-glucose + ATP = D-glucose 6-phosphate + ADP + H(+)</text>
        <dbReference type="Rhea" id="RHEA:17825"/>
        <dbReference type="ChEBI" id="CHEBI:4167"/>
        <dbReference type="ChEBI" id="CHEBI:15378"/>
        <dbReference type="ChEBI" id="CHEBI:30616"/>
        <dbReference type="ChEBI" id="CHEBI:61548"/>
        <dbReference type="ChEBI" id="CHEBI:456216"/>
        <dbReference type="EC" id="2.7.1.1"/>
    </reaction>
    <physiologicalReaction direction="left-to-right" evidence="11">
        <dbReference type="Rhea" id="RHEA:17826"/>
    </physiologicalReaction>
</comment>
<organism evidence="15 17">
    <name type="scientific">Caulochytrium protostelioides</name>
    <dbReference type="NCBI Taxonomy" id="1555241"/>
    <lineage>
        <taxon>Eukaryota</taxon>
        <taxon>Fungi</taxon>
        <taxon>Fungi incertae sedis</taxon>
        <taxon>Chytridiomycota</taxon>
        <taxon>Chytridiomycota incertae sedis</taxon>
        <taxon>Chytridiomycetes</taxon>
        <taxon>Caulochytriales</taxon>
        <taxon>Caulochytriaceae</taxon>
        <taxon>Caulochytrium</taxon>
    </lineage>
</organism>
<dbReference type="PANTHER" id="PTHR19443:SF16">
    <property type="entry name" value="HEXOKINASE TYPE 1-RELATED"/>
    <property type="match status" value="1"/>
</dbReference>
<sequence length="468" mass="51266">MAQAGRGRGSHVSSYEAVLVRLEKQFSLGQEQLQRLVRHLVKQFRHGLSSDDHILKMVPTYVTELPSGKEQGSFMALDVGGSNFRVCEFILEGNGVVRSNQRKYVISDVLKNSPVETLFDFFAECVETFLVEIKAKGSDYPMPTELGFTFSFPVHQTALDAGTLVQWNKGFTCPGAIGQDVTQLLRDAFTRRNIVMNVTALVNDTTGTLMAHAYTNPETYVAVILGTGTNAAYVEKLSHVPKCVLAGDGGPATPEYMIINTEWGAYDEETVLPITSYDQTLDRNSTNPKSQILEKMMSGMYLGEIVRLVIVDLISTGHLFHGVSLPALAVPFSFETANLSRIERDHAIDLSDTRTVLETLYKASNTTLQDRQIVKLVCELVGKRSARLAAAGIAAVVTKMNRFNGCTVAIDGSLFEHYPHYANRMQDTLREILGIAAENIVLEQSRDGSGKGAAIIAAVHSLKKGVLA</sequence>
<keyword evidence="4 12" id="KW-0808">Transferase</keyword>
<reference evidence="17 18" key="1">
    <citation type="journal article" date="2018" name="Nat. Microbiol.">
        <title>Leveraging single-cell genomics to expand the fungal tree of life.</title>
        <authorList>
            <person name="Ahrendt S.R."/>
            <person name="Quandt C.A."/>
            <person name="Ciobanu D."/>
            <person name="Clum A."/>
            <person name="Salamov A."/>
            <person name="Andreopoulos B."/>
            <person name="Cheng J.F."/>
            <person name="Woyke T."/>
            <person name="Pelin A."/>
            <person name="Henrissat B."/>
            <person name="Reynolds N.K."/>
            <person name="Benny G.L."/>
            <person name="Smith M.E."/>
            <person name="James T.Y."/>
            <person name="Grigoriev I.V."/>
        </authorList>
    </citation>
    <scope>NUCLEOTIDE SEQUENCE [LARGE SCALE GENOMIC DNA]</scope>
    <source>
        <strain evidence="17 18">ATCC 52028</strain>
    </source>
</reference>
<comment type="catalytic activity">
    <reaction evidence="10">
        <text>D-fructose + ATP = D-fructose 6-phosphate + ADP + H(+)</text>
        <dbReference type="Rhea" id="RHEA:16125"/>
        <dbReference type="ChEBI" id="CHEBI:15378"/>
        <dbReference type="ChEBI" id="CHEBI:30616"/>
        <dbReference type="ChEBI" id="CHEBI:37721"/>
        <dbReference type="ChEBI" id="CHEBI:61527"/>
        <dbReference type="ChEBI" id="CHEBI:456216"/>
        <dbReference type="EC" id="2.7.1.1"/>
    </reaction>
    <physiologicalReaction direction="left-to-right" evidence="10">
        <dbReference type="Rhea" id="RHEA:16126"/>
    </physiologicalReaction>
</comment>
<dbReference type="Gene3D" id="3.30.420.40">
    <property type="match status" value="1"/>
</dbReference>
<dbReference type="PRINTS" id="PR00475">
    <property type="entry name" value="HEXOKINASE"/>
</dbReference>
<evidence type="ECO:0000256" key="7">
    <source>
        <dbReference type="ARBA" id="ARBA00022840"/>
    </source>
</evidence>
<dbReference type="GO" id="GO:0006006">
    <property type="term" value="P:glucose metabolic process"/>
    <property type="evidence" value="ECO:0007669"/>
    <property type="project" value="TreeGrafter"/>
</dbReference>
<keyword evidence="18" id="KW-1185">Reference proteome</keyword>
<keyword evidence="5 12" id="KW-0547">Nucleotide-binding</keyword>
<keyword evidence="7 12" id="KW-0067">ATP-binding</keyword>
<evidence type="ECO:0000256" key="5">
    <source>
        <dbReference type="ARBA" id="ARBA00022741"/>
    </source>
</evidence>
<evidence type="ECO:0000256" key="9">
    <source>
        <dbReference type="ARBA" id="ARBA00044613"/>
    </source>
</evidence>
<evidence type="ECO:0000256" key="1">
    <source>
        <dbReference type="ARBA" id="ARBA00004888"/>
    </source>
</evidence>
<dbReference type="PROSITE" id="PS51748">
    <property type="entry name" value="HEXOKINASE_2"/>
    <property type="match status" value="1"/>
</dbReference>
<comment type="pathway">
    <text evidence="1">Carbohydrate degradation; glycolysis; D-glyceraldehyde 3-phosphate and glycerone phosphate from D-glucose: step 1/4.</text>
</comment>
<evidence type="ECO:0000259" key="14">
    <source>
        <dbReference type="Pfam" id="PF03727"/>
    </source>
</evidence>
<feature type="domain" description="Hexokinase C-terminal" evidence="14">
    <location>
        <begin position="221"/>
        <end position="459"/>
    </location>
</feature>
<dbReference type="InterPro" id="IPR022672">
    <property type="entry name" value="Hexokinase_N"/>
</dbReference>
<evidence type="ECO:0000256" key="12">
    <source>
        <dbReference type="RuleBase" id="RU362007"/>
    </source>
</evidence>
<dbReference type="GO" id="GO:0006096">
    <property type="term" value="P:glycolytic process"/>
    <property type="evidence" value="ECO:0007669"/>
    <property type="project" value="UniProtKB-UniPathway"/>
</dbReference>
<dbReference type="Pfam" id="PF00349">
    <property type="entry name" value="Hexokinase_1"/>
    <property type="match status" value="1"/>
</dbReference>
<evidence type="ECO:0000256" key="3">
    <source>
        <dbReference type="ARBA" id="ARBA00009225"/>
    </source>
</evidence>
<dbReference type="EC" id="2.7.1.-" evidence="12"/>
<dbReference type="GO" id="GO:0005829">
    <property type="term" value="C:cytosol"/>
    <property type="evidence" value="ECO:0007669"/>
    <property type="project" value="TreeGrafter"/>
</dbReference>
<reference evidence="16" key="2">
    <citation type="submission" date="2018-04" db="EMBL/GenBank/DDBJ databases">
        <title>Leveraging single-cell genomics to expand the Fungal Tree of Life.</title>
        <authorList>
            <consortium name="DOE Joint Genome Institute"/>
            <person name="Ahrendt S.R."/>
            <person name="Quandt C.A."/>
            <person name="Ciobanu D."/>
            <person name="Clum A."/>
            <person name="Salamov A."/>
            <person name="Andreopoulos B."/>
            <person name="Cheng J.-F."/>
            <person name="Woyke T."/>
            <person name="Pelin A."/>
            <person name="Henrissat B."/>
            <person name="Benny G.L."/>
            <person name="Smith M.E."/>
            <person name="James T.Y."/>
            <person name="Grigoriev I.V."/>
        </authorList>
    </citation>
    <scope>NUCLEOTIDE SEQUENCE</scope>
    <source>
        <strain evidence="16">ATCC 52028</strain>
    </source>
</reference>
<evidence type="ECO:0000256" key="6">
    <source>
        <dbReference type="ARBA" id="ARBA00022777"/>
    </source>
</evidence>
<dbReference type="PANTHER" id="PTHR19443">
    <property type="entry name" value="HEXOKINASE"/>
    <property type="match status" value="1"/>
</dbReference>
<comment type="pathway">
    <text evidence="2">Carbohydrate metabolism; hexose metabolism.</text>
</comment>
<keyword evidence="6 12" id="KW-0418">Kinase</keyword>
<name>A0A4P9WU68_9FUNG</name>
<dbReference type="InterPro" id="IPR022673">
    <property type="entry name" value="Hexokinase_C"/>
</dbReference>
<dbReference type="SUPFAM" id="SSF53067">
    <property type="entry name" value="Actin-like ATPase domain"/>
    <property type="match status" value="2"/>
</dbReference>
<evidence type="ECO:0000259" key="13">
    <source>
        <dbReference type="Pfam" id="PF00349"/>
    </source>
</evidence>
<accession>A0A4P9WU68</accession>
<dbReference type="GO" id="GO:0004340">
    <property type="term" value="F:glucokinase activity"/>
    <property type="evidence" value="ECO:0007669"/>
    <property type="project" value="TreeGrafter"/>
</dbReference>
<dbReference type="EMBL" id="ML009547">
    <property type="protein sequence ID" value="RKO96881.1"/>
    <property type="molecule type" value="Genomic_DNA"/>
</dbReference>
<evidence type="ECO:0000256" key="11">
    <source>
        <dbReference type="ARBA" id="ARBA00048160"/>
    </source>
</evidence>
<reference evidence="15" key="3">
    <citation type="submission" date="2018-08" db="EMBL/GenBank/DDBJ databases">
        <title>Leveraging single-cell genomics to expand the Fungal Tree of Life.</title>
        <authorList>
            <consortium name="DOE Joint Genome Institute"/>
            <person name="Ahrendt S.R."/>
            <person name="Quandt C.A."/>
            <person name="Ciobanu D."/>
            <person name="Clum A."/>
            <person name="Salamov A."/>
            <person name="Andreopoulos B."/>
            <person name="Cheng J.-F."/>
            <person name="Woyke T."/>
            <person name="Pelin A."/>
            <person name="Henrissat B."/>
            <person name="Reynolds N."/>
            <person name="Benny G.L."/>
            <person name="Smith M.E."/>
            <person name="James T.Y."/>
            <person name="Grigoriev I.V."/>
        </authorList>
    </citation>
    <scope>NUCLEOTIDE SEQUENCE</scope>
    <source>
        <strain evidence="15">ATCC 52028</strain>
    </source>
</reference>
<dbReference type="FunFam" id="3.30.420.40:FF:000805">
    <property type="entry name" value="Hexokinase-2"/>
    <property type="match status" value="1"/>
</dbReference>
<dbReference type="GO" id="GO:0005536">
    <property type="term" value="F:D-glucose binding"/>
    <property type="evidence" value="ECO:0007669"/>
    <property type="project" value="InterPro"/>
</dbReference>
<comment type="catalytic activity">
    <reaction evidence="9">
        <text>a D-hexose + ATP = a D-hexose 6-phosphate + ADP + H(+)</text>
        <dbReference type="Rhea" id="RHEA:22740"/>
        <dbReference type="ChEBI" id="CHEBI:4194"/>
        <dbReference type="ChEBI" id="CHEBI:15378"/>
        <dbReference type="ChEBI" id="CHEBI:30616"/>
        <dbReference type="ChEBI" id="CHEBI:229467"/>
        <dbReference type="ChEBI" id="CHEBI:456216"/>
        <dbReference type="EC" id="2.7.1.1"/>
    </reaction>
    <physiologicalReaction direction="left-to-right" evidence="9">
        <dbReference type="Rhea" id="RHEA:22741"/>
    </physiologicalReaction>
</comment>
<keyword evidence="8 12" id="KW-0324">Glycolysis</keyword>
<evidence type="ECO:0000313" key="18">
    <source>
        <dbReference type="Proteomes" id="UP000274922"/>
    </source>
</evidence>